<comment type="caution">
    <text evidence="3">The sequence shown here is derived from an EMBL/GenBank/DDBJ whole genome shotgun (WGS) entry which is preliminary data.</text>
</comment>
<feature type="transmembrane region" description="Helical" evidence="1">
    <location>
        <begin position="37"/>
        <end position="54"/>
    </location>
</feature>
<accession>A0AAW6RFA4</accession>
<protein>
    <recommendedName>
        <fullName evidence="2">Zinc-ribbon domain-containing protein</fullName>
    </recommendedName>
</protein>
<sequence>MAMTTCKECGKQVSTEAKACPHCGAAAPAKKKAKGGMGKWLLIVFAIGVVAAVLPKNDKAAASSAAPKAVAVQPKEKKAEAKAEAPNTDQCFYRGKALAGVYLANFSKMASADVMASDVMREGCDKVAEEQKTGDACVRSCEIGFKQEARTAFK</sequence>
<dbReference type="AlphaFoldDB" id="A0AAW6RFA4"/>
<name>A0AAW6RFA4_9BURK</name>
<keyword evidence="4" id="KW-1185">Reference proteome</keyword>
<keyword evidence="1" id="KW-0812">Transmembrane</keyword>
<evidence type="ECO:0000313" key="3">
    <source>
        <dbReference type="EMBL" id="MDG9698240.1"/>
    </source>
</evidence>
<dbReference type="Pfam" id="PF13240">
    <property type="entry name" value="Zn_Ribbon_1"/>
    <property type="match status" value="1"/>
</dbReference>
<dbReference type="EMBL" id="JARVII010000001">
    <property type="protein sequence ID" value="MDG9698240.1"/>
    <property type="molecule type" value="Genomic_DNA"/>
</dbReference>
<gene>
    <name evidence="3" type="ORF">QB898_00635</name>
</gene>
<dbReference type="RefSeq" id="WP_279523389.1">
    <property type="nucleotide sequence ID" value="NZ_JARVII010000001.1"/>
</dbReference>
<evidence type="ECO:0000256" key="1">
    <source>
        <dbReference type="SAM" id="Phobius"/>
    </source>
</evidence>
<reference evidence="3 4" key="1">
    <citation type="submission" date="2023-04" db="EMBL/GenBank/DDBJ databases">
        <title>Ottowia paracancer sp. nov., isolated from human stomach.</title>
        <authorList>
            <person name="Song Y."/>
        </authorList>
    </citation>
    <scope>NUCLEOTIDE SEQUENCE [LARGE SCALE GENOMIC DNA]</scope>
    <source>
        <strain evidence="3 4">10c7w1</strain>
    </source>
</reference>
<evidence type="ECO:0000313" key="4">
    <source>
        <dbReference type="Proteomes" id="UP001237156"/>
    </source>
</evidence>
<dbReference type="Proteomes" id="UP001237156">
    <property type="component" value="Unassembled WGS sequence"/>
</dbReference>
<dbReference type="InterPro" id="IPR026870">
    <property type="entry name" value="Zinc_ribbon_dom"/>
</dbReference>
<keyword evidence="1" id="KW-0472">Membrane</keyword>
<evidence type="ECO:0000259" key="2">
    <source>
        <dbReference type="Pfam" id="PF13240"/>
    </source>
</evidence>
<keyword evidence="1" id="KW-1133">Transmembrane helix</keyword>
<organism evidence="3 4">
    <name type="scientific">Ottowia cancrivicina</name>
    <dbReference type="NCBI Taxonomy" id="3040346"/>
    <lineage>
        <taxon>Bacteria</taxon>
        <taxon>Pseudomonadati</taxon>
        <taxon>Pseudomonadota</taxon>
        <taxon>Betaproteobacteria</taxon>
        <taxon>Burkholderiales</taxon>
        <taxon>Comamonadaceae</taxon>
        <taxon>Ottowia</taxon>
    </lineage>
</organism>
<feature type="domain" description="Zinc-ribbon" evidence="2">
    <location>
        <begin position="6"/>
        <end position="25"/>
    </location>
</feature>
<proteinExistence type="predicted"/>